<evidence type="ECO:0000256" key="2">
    <source>
        <dbReference type="ARBA" id="ARBA00004760"/>
    </source>
</evidence>
<dbReference type="PANTHER" id="PTHR43179:SF12">
    <property type="entry name" value="GALACTOFURANOSYLTRANSFERASE GLFT2"/>
    <property type="match status" value="1"/>
</dbReference>
<proteinExistence type="inferred from homology"/>
<keyword evidence="7" id="KW-0812">Transmembrane</keyword>
<dbReference type="AlphaFoldDB" id="A0A5Q5AXC5"/>
<dbReference type="GO" id="GO:0016020">
    <property type="term" value="C:membrane"/>
    <property type="evidence" value="ECO:0007669"/>
    <property type="project" value="UniProtKB-SubCell"/>
</dbReference>
<comment type="pathway">
    <text evidence="2">Lipid metabolism; sphingolipid metabolism.</text>
</comment>
<comment type="similarity">
    <text evidence="4">Belongs to the glycosyltransferase 2 family.</text>
</comment>
<evidence type="ECO:0000256" key="8">
    <source>
        <dbReference type="ARBA" id="ARBA00022989"/>
    </source>
</evidence>
<dbReference type="RefSeq" id="WP_229622936.1">
    <property type="nucleotide sequence ID" value="NZ_JAKUJX010000003.1"/>
</dbReference>
<dbReference type="Gene3D" id="3.90.550.10">
    <property type="entry name" value="Spore Coat Polysaccharide Biosynthesis Protein SpsA, Chain A"/>
    <property type="match status" value="1"/>
</dbReference>
<dbReference type="InterPro" id="IPR025993">
    <property type="entry name" value="Ceramide_glucosylTrfase"/>
</dbReference>
<protein>
    <submittedName>
        <fullName evidence="10">Putative glycosyltransferase</fullName>
    </submittedName>
</protein>
<dbReference type="GO" id="GO:0016757">
    <property type="term" value="F:glycosyltransferase activity"/>
    <property type="evidence" value="ECO:0007669"/>
    <property type="project" value="UniProtKB-KW"/>
</dbReference>
<keyword evidence="5" id="KW-0328">Glycosyltransferase</keyword>
<sequence>MTIKLNVLILNWNSANDVAGLLMSIAKSHFADFRVILIHNATSDEPAIRGLYNKYKNIFETHLVVNGSNLGYAGGNNAGYEYLKNNGLNGDVLILNPDVRVSPNTFENMHRVLMEHDVGGVMCRALEQSGNSLYDYIELVGFTSKYRYTDRDFVETDYLAGSCMMLKRQALEQIGLFDEEFFMYWEEVDLSIRMKKKGFRLLSTTKCKITRSANDNSRSLNALKYSIRNSFLIREKHPEFIMIDHYCYLFRMLMLATAKTAKYRNLSYLSGYFDSLVYK</sequence>
<dbReference type="EMBL" id="MK473658">
    <property type="protein sequence ID" value="QEQ70853.1"/>
    <property type="molecule type" value="Genomic_DNA"/>
</dbReference>
<keyword evidence="6 10" id="KW-0808">Transferase</keyword>
<gene>
    <name evidence="10" type="primary">wbbL</name>
</gene>
<keyword evidence="8" id="KW-1133">Transmembrane helix</keyword>
<organism evidence="10">
    <name type="scientific">Vibrio parahaemolyticus</name>
    <dbReference type="NCBI Taxonomy" id="670"/>
    <lineage>
        <taxon>Bacteria</taxon>
        <taxon>Pseudomonadati</taxon>
        <taxon>Pseudomonadota</taxon>
        <taxon>Gammaproteobacteria</taxon>
        <taxon>Vibrionales</taxon>
        <taxon>Vibrionaceae</taxon>
        <taxon>Vibrio</taxon>
    </lineage>
</organism>
<evidence type="ECO:0000256" key="4">
    <source>
        <dbReference type="ARBA" id="ARBA00006739"/>
    </source>
</evidence>
<dbReference type="SUPFAM" id="SSF53448">
    <property type="entry name" value="Nucleotide-diphospho-sugar transferases"/>
    <property type="match status" value="1"/>
</dbReference>
<name>A0A5Q5AXC5_VIBPH</name>
<evidence type="ECO:0000256" key="9">
    <source>
        <dbReference type="ARBA" id="ARBA00023136"/>
    </source>
</evidence>
<evidence type="ECO:0000256" key="7">
    <source>
        <dbReference type="ARBA" id="ARBA00022692"/>
    </source>
</evidence>
<comment type="pathway">
    <text evidence="3">Sphingolipid metabolism.</text>
</comment>
<dbReference type="Pfam" id="PF13506">
    <property type="entry name" value="Glyco_transf_21"/>
    <property type="match status" value="1"/>
</dbReference>
<reference evidence="10" key="1">
    <citation type="journal article" date="2019" name="Int. J. Food Microbiol.">
        <title>Developing a novel molecular serotyping system based on capsular polysaccharide synthesis gene clusters of Vibrio parahaemolyticus.</title>
        <authorList>
            <person name="Pang Y."/>
            <person name="Guo X."/>
            <person name="Tian X."/>
            <person name="Liu F."/>
            <person name="Wang L."/>
            <person name="Wu J."/>
            <person name="Zhang S."/>
            <person name="Li S."/>
            <person name="Liu B."/>
        </authorList>
    </citation>
    <scope>NUCLEOTIDE SEQUENCE</scope>
    <source>
        <strain evidence="10">G3590</strain>
    </source>
</reference>
<dbReference type="PANTHER" id="PTHR43179">
    <property type="entry name" value="RHAMNOSYLTRANSFERASE WBBL"/>
    <property type="match status" value="1"/>
</dbReference>
<dbReference type="CDD" id="cd04186">
    <property type="entry name" value="GT_2_like_c"/>
    <property type="match status" value="1"/>
</dbReference>
<accession>A0A5Q5AXC5</accession>
<evidence type="ECO:0000256" key="5">
    <source>
        <dbReference type="ARBA" id="ARBA00022676"/>
    </source>
</evidence>
<evidence type="ECO:0000256" key="6">
    <source>
        <dbReference type="ARBA" id="ARBA00022679"/>
    </source>
</evidence>
<evidence type="ECO:0000256" key="1">
    <source>
        <dbReference type="ARBA" id="ARBA00004141"/>
    </source>
</evidence>
<evidence type="ECO:0000313" key="10">
    <source>
        <dbReference type="EMBL" id="QEQ70853.1"/>
    </source>
</evidence>
<keyword evidence="9" id="KW-0472">Membrane</keyword>
<evidence type="ECO:0000256" key="3">
    <source>
        <dbReference type="ARBA" id="ARBA00004991"/>
    </source>
</evidence>
<comment type="subcellular location">
    <subcellularLocation>
        <location evidence="1">Membrane</location>
        <topology evidence="1">Multi-pass membrane protein</topology>
    </subcellularLocation>
</comment>
<dbReference type="InterPro" id="IPR029044">
    <property type="entry name" value="Nucleotide-diphossugar_trans"/>
</dbReference>